<proteinExistence type="predicted"/>
<evidence type="ECO:0000313" key="2">
    <source>
        <dbReference type="Proteomes" id="UP001501000"/>
    </source>
</evidence>
<protein>
    <submittedName>
        <fullName evidence="1">Uncharacterized protein</fullName>
    </submittedName>
</protein>
<dbReference type="Proteomes" id="UP001501000">
    <property type="component" value="Unassembled WGS sequence"/>
</dbReference>
<reference evidence="2" key="1">
    <citation type="journal article" date="2019" name="Int. J. Syst. Evol. Microbiol.">
        <title>The Global Catalogue of Microorganisms (GCM) 10K type strain sequencing project: providing services to taxonomists for standard genome sequencing and annotation.</title>
        <authorList>
            <consortium name="The Broad Institute Genomics Platform"/>
            <consortium name="The Broad Institute Genome Sequencing Center for Infectious Disease"/>
            <person name="Wu L."/>
            <person name="Ma J."/>
        </authorList>
    </citation>
    <scope>NUCLEOTIDE SEQUENCE [LARGE SCALE GENOMIC DNA]</scope>
    <source>
        <strain evidence="2">JCM 16956</strain>
    </source>
</reference>
<name>A0ABP7NHE1_9ACTN</name>
<evidence type="ECO:0000313" key="1">
    <source>
        <dbReference type="EMBL" id="GAA3947244.1"/>
    </source>
</evidence>
<keyword evidence="2" id="KW-1185">Reference proteome</keyword>
<sequence length="55" mass="5802">MGNLPFTLGQALETGSNTGYEFGRHLLDWKAPAVKDEPAAYQLVGGVTAHQGDDG</sequence>
<comment type="caution">
    <text evidence="1">The sequence shown here is derived from an EMBL/GenBank/DDBJ whole genome shotgun (WGS) entry which is preliminary data.</text>
</comment>
<dbReference type="EMBL" id="BAABAJ010000085">
    <property type="protein sequence ID" value="GAA3947244.1"/>
    <property type="molecule type" value="Genomic_DNA"/>
</dbReference>
<gene>
    <name evidence="1" type="ORF">GCM10022244_61640</name>
</gene>
<accession>A0ABP7NHE1</accession>
<organism evidence="1 2">
    <name type="scientific">Streptomyces gulbargensis</name>
    <dbReference type="NCBI Taxonomy" id="364901"/>
    <lineage>
        <taxon>Bacteria</taxon>
        <taxon>Bacillati</taxon>
        <taxon>Actinomycetota</taxon>
        <taxon>Actinomycetes</taxon>
        <taxon>Kitasatosporales</taxon>
        <taxon>Streptomycetaceae</taxon>
        <taxon>Streptomyces</taxon>
    </lineage>
</organism>